<protein>
    <submittedName>
        <fullName evidence="1">Uncharacterized protein</fullName>
    </submittedName>
</protein>
<dbReference type="EMBL" id="CP000015">
    <property type="protein sequence ID" value="AAT93809.1"/>
    <property type="molecule type" value="Genomic_DNA"/>
</dbReference>
<organism evidence="1 2">
    <name type="scientific">Borrelia garinii subsp. bavariensis (strain ATCC BAA-2496 / DSM 23469 / PBi)</name>
    <name type="common">Borreliella bavariensis</name>
    <dbReference type="NCBI Taxonomy" id="290434"/>
    <lineage>
        <taxon>Bacteria</taxon>
        <taxon>Pseudomonadati</taxon>
        <taxon>Spirochaetota</taxon>
        <taxon>Spirochaetia</taxon>
        <taxon>Spirochaetales</taxon>
        <taxon>Borreliaceae</taxon>
        <taxon>Borreliella</taxon>
    </lineage>
</organism>
<geneLocation type="plasmid" evidence="1 2">
    <name>lp54</name>
</geneLocation>
<gene>
    <name evidence="1" type="ordered locus">BGA50</name>
</gene>
<accession>A0A7I6GVA8</accession>
<evidence type="ECO:0000313" key="2">
    <source>
        <dbReference type="Proteomes" id="UP000002276"/>
    </source>
</evidence>
<proteinExistence type="predicted"/>
<dbReference type="Pfam" id="PF05632">
    <property type="entry name" value="DUF792"/>
    <property type="match status" value="1"/>
</dbReference>
<name>A0A7I6GVA8_BORGP</name>
<dbReference type="Proteomes" id="UP000002276">
    <property type="component" value="Plasmid lp54"/>
</dbReference>
<sequence>MNSVLEFNSNFIKMQFRQRFNSGIYYSMYSPSVGFHEVVSINLLKLKDTVYLEEVEVSLQVKICKMFNISTYKG</sequence>
<dbReference type="AlphaFoldDB" id="A0A7I6GVA8"/>
<reference evidence="1 2" key="1">
    <citation type="journal article" date="2004" name="Nucleic Acids Res.">
        <title>Comparative analysis of the Borrelia garinii genome.</title>
        <authorList>
            <person name="Glockner G."/>
            <person name="Lehmann R."/>
            <person name="Romualdi A."/>
            <person name="Pradella S."/>
            <person name="Schulte-Spechtel U."/>
            <person name="Schilhabel M."/>
            <person name="Wilske B."/>
            <person name="Suhnel J."/>
            <person name="Platzer M."/>
        </authorList>
    </citation>
    <scope>NUCLEOTIDE SEQUENCE [LARGE SCALE GENOMIC DNA]</scope>
    <source>
        <strain evidence="2">ATCC BAA-2496 / DSM 23469 / PBi</strain>
        <plasmid evidence="2">lp54</plasmid>
    </source>
</reference>
<dbReference type="InterPro" id="IPR008510">
    <property type="entry name" value="DUF792_BOR_spp"/>
</dbReference>
<dbReference type="KEGG" id="bga:BGA50"/>
<evidence type="ECO:0000313" key="1">
    <source>
        <dbReference type="EMBL" id="AAT93809.1"/>
    </source>
</evidence>
<keyword evidence="1" id="KW-0614">Plasmid</keyword>